<keyword evidence="2" id="KW-1185">Reference proteome</keyword>
<dbReference type="Proteomes" id="UP000233100">
    <property type="component" value="Chromosome 6"/>
</dbReference>
<evidence type="ECO:0000313" key="2">
    <source>
        <dbReference type="Proteomes" id="UP000233100"/>
    </source>
</evidence>
<organism evidence="1 2">
    <name type="scientific">Macaca fascicularis</name>
    <name type="common">Crab-eating macaque</name>
    <name type="synonym">Cynomolgus monkey</name>
    <dbReference type="NCBI Taxonomy" id="9541"/>
    <lineage>
        <taxon>Eukaryota</taxon>
        <taxon>Metazoa</taxon>
        <taxon>Chordata</taxon>
        <taxon>Craniata</taxon>
        <taxon>Vertebrata</taxon>
        <taxon>Euteleostomi</taxon>
        <taxon>Mammalia</taxon>
        <taxon>Eutheria</taxon>
        <taxon>Euarchontoglires</taxon>
        <taxon>Primates</taxon>
        <taxon>Haplorrhini</taxon>
        <taxon>Catarrhini</taxon>
        <taxon>Cercopithecidae</taxon>
        <taxon>Cercopithecinae</taxon>
        <taxon>Macaca</taxon>
    </lineage>
</organism>
<reference evidence="1" key="2">
    <citation type="submission" date="2025-08" db="UniProtKB">
        <authorList>
            <consortium name="Ensembl"/>
        </authorList>
    </citation>
    <scope>IDENTIFICATION</scope>
</reference>
<dbReference type="Ensembl" id="ENSMFAT00000099105.1">
    <property type="protein sequence ID" value="ENSMFAP00000059424.1"/>
    <property type="gene ID" value="ENSMFAG00000059713.1"/>
</dbReference>
<reference evidence="1 2" key="1">
    <citation type="submission" date="2013-03" db="EMBL/GenBank/DDBJ databases">
        <authorList>
            <person name="Warren W."/>
            <person name="Wilson R.K."/>
        </authorList>
    </citation>
    <scope>NUCLEOTIDE SEQUENCE</scope>
</reference>
<accession>A0A7N9IFM0</accession>
<evidence type="ECO:0000313" key="1">
    <source>
        <dbReference type="Ensembl" id="ENSMFAP00000059424.1"/>
    </source>
</evidence>
<name>A0A7N9IFM0_MACFA</name>
<dbReference type="AlphaFoldDB" id="A0A7N9IFM0"/>
<proteinExistence type="predicted"/>
<reference evidence="1" key="3">
    <citation type="submission" date="2025-09" db="UniProtKB">
        <authorList>
            <consortium name="Ensembl"/>
        </authorList>
    </citation>
    <scope>IDENTIFICATION</scope>
</reference>
<sequence>VLYFKNPIAEEKRKTELIKQNGRVSRFKINKRKTVSFRYTHNKLETLLQQKLPGKTERIQLKYLKITLTKKVKDVYNENYKTLIKKADLVEKSEKPRRLH</sequence>
<protein>
    <submittedName>
        <fullName evidence="1">Uncharacterized protein</fullName>
    </submittedName>
</protein>